<dbReference type="PANTHER" id="PTHR31084">
    <property type="entry name" value="ALPHA-L-FUCOSIDASE 2"/>
    <property type="match status" value="1"/>
</dbReference>
<feature type="domain" description="Glycosyl hydrolase family 95 catalytic" evidence="6">
    <location>
        <begin position="460"/>
        <end position="856"/>
    </location>
</feature>
<dbReference type="Pfam" id="PF02837">
    <property type="entry name" value="Glyco_hydro_2_N"/>
    <property type="match status" value="1"/>
</dbReference>
<dbReference type="Pfam" id="PF14498">
    <property type="entry name" value="Glyco_hyd_65N_2"/>
    <property type="match status" value="2"/>
</dbReference>
<feature type="domain" description="Glycosyl hydrolase family 95 N-terminal" evidence="4">
    <location>
        <begin position="30"/>
        <end position="112"/>
    </location>
</feature>
<feature type="domain" description="Glycosyl hydrolases family 2 sugar binding" evidence="3">
    <location>
        <begin position="141"/>
        <end position="258"/>
    </location>
</feature>
<keyword evidence="2" id="KW-0732">Signal</keyword>
<dbReference type="RefSeq" id="WP_131553410.1">
    <property type="nucleotide sequence ID" value="NZ_SJSK01000003.1"/>
</dbReference>
<dbReference type="Pfam" id="PF21307">
    <property type="entry name" value="Glyco_hydro_95_C"/>
    <property type="match status" value="1"/>
</dbReference>
<dbReference type="InterPro" id="IPR012341">
    <property type="entry name" value="6hp_glycosidase-like_sf"/>
</dbReference>
<dbReference type="GO" id="GO:0004560">
    <property type="term" value="F:alpha-L-fucosidase activity"/>
    <property type="evidence" value="ECO:0007669"/>
    <property type="project" value="TreeGrafter"/>
</dbReference>
<dbReference type="EMBL" id="SJSK01000003">
    <property type="protein sequence ID" value="TCC90005.1"/>
    <property type="molecule type" value="Genomic_DNA"/>
</dbReference>
<dbReference type="Gene3D" id="2.70.98.50">
    <property type="entry name" value="putative glycoside hydrolase family protein from bacillus halodurans"/>
    <property type="match status" value="1"/>
</dbReference>
<dbReference type="GO" id="GO:0005975">
    <property type="term" value="P:carbohydrate metabolic process"/>
    <property type="evidence" value="ECO:0007669"/>
    <property type="project" value="InterPro"/>
</dbReference>
<dbReference type="Gene3D" id="2.60.120.260">
    <property type="entry name" value="Galactose-binding domain-like"/>
    <property type="match status" value="1"/>
</dbReference>
<comment type="similarity">
    <text evidence="1">Belongs to the glycosyl hydrolase 2 family.</text>
</comment>
<evidence type="ECO:0000259" key="5">
    <source>
        <dbReference type="Pfam" id="PF21307"/>
    </source>
</evidence>
<evidence type="ECO:0000256" key="2">
    <source>
        <dbReference type="SAM" id="SignalP"/>
    </source>
</evidence>
<dbReference type="InterPro" id="IPR006104">
    <property type="entry name" value="Glyco_hydro_2_N"/>
</dbReference>
<protein>
    <submittedName>
        <fullName evidence="7">Glycoside hydrolase family 95 protein</fullName>
    </submittedName>
</protein>
<keyword evidence="7" id="KW-0378">Hydrolase</keyword>
<dbReference type="InterPro" id="IPR008979">
    <property type="entry name" value="Galactose-bd-like_sf"/>
</dbReference>
<dbReference type="SUPFAM" id="SSF49785">
    <property type="entry name" value="Galactose-binding domain-like"/>
    <property type="match status" value="1"/>
</dbReference>
<evidence type="ECO:0000259" key="6">
    <source>
        <dbReference type="Pfam" id="PF22124"/>
    </source>
</evidence>
<feature type="chain" id="PRO_5020239158" evidence="2">
    <location>
        <begin position="25"/>
        <end position="940"/>
    </location>
</feature>
<accession>A0A4R0MSN1</accession>
<evidence type="ECO:0000313" key="7">
    <source>
        <dbReference type="EMBL" id="TCC90005.1"/>
    </source>
</evidence>
<dbReference type="InterPro" id="IPR054363">
    <property type="entry name" value="GH95_cat"/>
</dbReference>
<name>A0A4R0MSN1_9SPHI</name>
<evidence type="ECO:0000256" key="1">
    <source>
        <dbReference type="ARBA" id="ARBA00007401"/>
    </source>
</evidence>
<dbReference type="InterPro" id="IPR027414">
    <property type="entry name" value="GH95_N_dom"/>
</dbReference>
<dbReference type="Gene3D" id="1.50.10.10">
    <property type="match status" value="1"/>
</dbReference>
<keyword evidence="8" id="KW-1185">Reference proteome</keyword>
<dbReference type="AlphaFoldDB" id="A0A4R0MSN1"/>
<comment type="caution">
    <text evidence="7">The sequence shown here is derived from an EMBL/GenBank/DDBJ whole genome shotgun (WGS) entry which is preliminary data.</text>
</comment>
<evidence type="ECO:0000313" key="8">
    <source>
        <dbReference type="Proteomes" id="UP000292884"/>
    </source>
</evidence>
<feature type="domain" description="Glycosyl hydrolase family 95 N-terminal" evidence="4">
    <location>
        <begin position="288"/>
        <end position="436"/>
    </location>
</feature>
<feature type="signal peptide" evidence="2">
    <location>
        <begin position="1"/>
        <end position="24"/>
    </location>
</feature>
<evidence type="ECO:0000259" key="4">
    <source>
        <dbReference type="Pfam" id="PF14498"/>
    </source>
</evidence>
<reference evidence="7 8" key="1">
    <citation type="submission" date="2019-02" db="EMBL/GenBank/DDBJ databases">
        <title>Pedobacter sp. RP-1-13 sp. nov., isolated from Arctic soil.</title>
        <authorList>
            <person name="Dahal R.H."/>
        </authorList>
    </citation>
    <scope>NUCLEOTIDE SEQUENCE [LARGE SCALE GENOMIC DNA]</scope>
    <source>
        <strain evidence="7 8">RP-1-13</strain>
    </source>
</reference>
<dbReference type="Pfam" id="PF22124">
    <property type="entry name" value="Glyco_hydro_95_cat"/>
    <property type="match status" value="1"/>
</dbReference>
<dbReference type="Proteomes" id="UP000292884">
    <property type="component" value="Unassembled WGS sequence"/>
</dbReference>
<dbReference type="InterPro" id="IPR008928">
    <property type="entry name" value="6-hairpin_glycosidase_sf"/>
</dbReference>
<dbReference type="OrthoDB" id="9802600at2"/>
<dbReference type="PANTHER" id="PTHR31084:SF0">
    <property type="entry name" value="ALPHA-L-FUCOSIDASE 2"/>
    <property type="match status" value="1"/>
</dbReference>
<organism evidence="7 8">
    <name type="scientific">Pedobacter frigiditerrae</name>
    <dbReference type="NCBI Taxonomy" id="2530452"/>
    <lineage>
        <taxon>Bacteria</taxon>
        <taxon>Pseudomonadati</taxon>
        <taxon>Bacteroidota</taxon>
        <taxon>Sphingobacteriia</taxon>
        <taxon>Sphingobacteriales</taxon>
        <taxon>Sphingobacteriaceae</taxon>
        <taxon>Pedobacter</taxon>
    </lineage>
</organism>
<proteinExistence type="inferred from homology"/>
<dbReference type="InterPro" id="IPR049053">
    <property type="entry name" value="AFCA-like_C"/>
</dbReference>
<evidence type="ECO:0000259" key="3">
    <source>
        <dbReference type="Pfam" id="PF02837"/>
    </source>
</evidence>
<gene>
    <name evidence="7" type="ORF">EZ428_11970</name>
</gene>
<dbReference type="SUPFAM" id="SSF48208">
    <property type="entry name" value="Six-hairpin glycosidases"/>
    <property type="match status" value="1"/>
</dbReference>
<sequence>MKFSFKYIFTLLFLLVGLNNIAFAQTDHHLWYNKPAEKWTDALPIGNGRIGAMIFAGVTQDHIQFNEETLWSGKPRNYNKKGASKYLAEIRRLLFEGKQKEAEALAGAEFMGLRSEAGDKAKWVSEMKAGKGITGNPALGNYDDKLWKTLQVPSYEGWETVGLNNVDGAVWFRTTFDVPANWAGKDLVLDLNRIRDQDFTYINGQLVGNTDNLEPRNYTIPAKLIKTGKNTIAIQVLNYYDKGGIAGYKDTKRYIGIYPVGSTIENGVSLIKKWKYKIQNEEPPATPQYQASYQPFGDLNLYFKNVKSAVSNYKRTLDLTTAISTTTYTLNKVDYKREYFASQPNQAVVIHLSASKPKSISFDAGLSSPHLNSIVKVVNNNTISISVQVKDGALRGESRLAAEVKNGTLKVVNQKISIINADEVTLYLTAGTNFVNADDVSGNPELFNSVREIGLLGSPFESIKQAHIQEYQTYYKTFDVNFGTSENAKLPTDERLVKFAKANDPAFMALYMQYGRYLLISSSRPGGQPANLQGIWNDLLSPPWGSKYTTNINLEMNYWPTEMLNLTALNEPLFSKIKALSVKGTETAMEYYHAKGWVLHHNTDLWNGTAPINASNHGIWVTGAAWLSQHLWEHYLFTGDKKFLKEEAYPVMKRSAQFFEDFLIKDPKTGWLISTPSNSPENGGLVAGPTMDHQIIRTLFNNCISASENLGVDDAFSKSLQTKVKQIAPNQIGKYGQLQEWLTDKDDTTNKHRHVSHLWGVYPGDDVTWDKDAKMMEAAKQSLLYRGDDATGWSLAWKINYWARFKDGNHAMTLVKMLLKPAGEGVSGSYVNLFDAHPPFQIDGNFGGAAGIAEMIVQSHQGYIELLPALPDAIPFGEIKGLCARGGFELKIKWNNGKLENVEVKSKVGGTCKLRYKNQAISIVTKVGGVYKLNGDLKTL</sequence>
<feature type="domain" description="Alpha fucosidase A-like C-terminal" evidence="5">
    <location>
        <begin position="858"/>
        <end position="922"/>
    </location>
</feature>